<keyword evidence="2" id="KW-1185">Reference proteome</keyword>
<comment type="caution">
    <text evidence="1">The sequence shown here is derived from an EMBL/GenBank/DDBJ whole genome shotgun (WGS) entry which is preliminary data.</text>
</comment>
<dbReference type="AlphaFoldDB" id="A0AA39PTG5"/>
<proteinExistence type="predicted"/>
<name>A0AA39PTG5_9AGAR</name>
<feature type="non-terminal residue" evidence="1">
    <location>
        <position position="65"/>
    </location>
</feature>
<dbReference type="EMBL" id="JAUEPU010000036">
    <property type="protein sequence ID" value="KAK0489864.1"/>
    <property type="molecule type" value="Genomic_DNA"/>
</dbReference>
<gene>
    <name evidence="1" type="ORF">EDD18DRAFT_1056869</name>
</gene>
<feature type="non-terminal residue" evidence="1">
    <location>
        <position position="1"/>
    </location>
</feature>
<sequence length="65" mass="7392">ETSSKYILNHLSSFLKRMEDAGYVGVPNKDILKVMVTSLQSQKQVTTLKLVKGQNKHQQLCNTDR</sequence>
<accession>A0AA39PTG5</accession>
<organism evidence="1 2">
    <name type="scientific">Armillaria luteobubalina</name>
    <dbReference type="NCBI Taxonomy" id="153913"/>
    <lineage>
        <taxon>Eukaryota</taxon>
        <taxon>Fungi</taxon>
        <taxon>Dikarya</taxon>
        <taxon>Basidiomycota</taxon>
        <taxon>Agaricomycotina</taxon>
        <taxon>Agaricomycetes</taxon>
        <taxon>Agaricomycetidae</taxon>
        <taxon>Agaricales</taxon>
        <taxon>Marasmiineae</taxon>
        <taxon>Physalacriaceae</taxon>
        <taxon>Armillaria</taxon>
    </lineage>
</organism>
<dbReference type="Proteomes" id="UP001175228">
    <property type="component" value="Unassembled WGS sequence"/>
</dbReference>
<protein>
    <submittedName>
        <fullName evidence="1">Uncharacterized protein</fullName>
    </submittedName>
</protein>
<evidence type="ECO:0000313" key="2">
    <source>
        <dbReference type="Proteomes" id="UP001175228"/>
    </source>
</evidence>
<reference evidence="1" key="1">
    <citation type="submission" date="2023-06" db="EMBL/GenBank/DDBJ databases">
        <authorList>
            <consortium name="Lawrence Berkeley National Laboratory"/>
            <person name="Ahrendt S."/>
            <person name="Sahu N."/>
            <person name="Indic B."/>
            <person name="Wong-Bajracharya J."/>
            <person name="Merenyi Z."/>
            <person name="Ke H.-M."/>
            <person name="Monk M."/>
            <person name="Kocsube S."/>
            <person name="Drula E."/>
            <person name="Lipzen A."/>
            <person name="Balint B."/>
            <person name="Henrissat B."/>
            <person name="Andreopoulos B."/>
            <person name="Martin F.M."/>
            <person name="Harder C.B."/>
            <person name="Rigling D."/>
            <person name="Ford K.L."/>
            <person name="Foster G.D."/>
            <person name="Pangilinan J."/>
            <person name="Papanicolaou A."/>
            <person name="Barry K."/>
            <person name="LaButti K."/>
            <person name="Viragh M."/>
            <person name="Koriabine M."/>
            <person name="Yan M."/>
            <person name="Riley R."/>
            <person name="Champramary S."/>
            <person name="Plett K.L."/>
            <person name="Tsai I.J."/>
            <person name="Slot J."/>
            <person name="Sipos G."/>
            <person name="Plett J."/>
            <person name="Nagy L.G."/>
            <person name="Grigoriev I.V."/>
        </authorList>
    </citation>
    <scope>NUCLEOTIDE SEQUENCE</scope>
    <source>
        <strain evidence="1">HWK02</strain>
    </source>
</reference>
<evidence type="ECO:0000313" key="1">
    <source>
        <dbReference type="EMBL" id="KAK0489864.1"/>
    </source>
</evidence>